<organism evidence="1 2">
    <name type="scientific">Clostridium cavendishii DSM 21758</name>
    <dbReference type="NCBI Taxonomy" id="1121302"/>
    <lineage>
        <taxon>Bacteria</taxon>
        <taxon>Bacillati</taxon>
        <taxon>Bacillota</taxon>
        <taxon>Clostridia</taxon>
        <taxon>Eubacteriales</taxon>
        <taxon>Clostridiaceae</taxon>
        <taxon>Clostridium</taxon>
    </lineage>
</organism>
<evidence type="ECO:0000313" key="2">
    <source>
        <dbReference type="Proteomes" id="UP000184310"/>
    </source>
</evidence>
<dbReference type="Pfam" id="PF12643">
    <property type="entry name" value="MazG-like"/>
    <property type="match status" value="1"/>
</dbReference>
<dbReference type="GO" id="GO:0009143">
    <property type="term" value="P:nucleoside triphosphate catabolic process"/>
    <property type="evidence" value="ECO:0007669"/>
    <property type="project" value="InterPro"/>
</dbReference>
<dbReference type="AlphaFoldDB" id="A0A1M6TIZ1"/>
<evidence type="ECO:0000313" key="1">
    <source>
        <dbReference type="EMBL" id="SHK56941.1"/>
    </source>
</evidence>
<reference evidence="1 2" key="1">
    <citation type="submission" date="2016-11" db="EMBL/GenBank/DDBJ databases">
        <authorList>
            <person name="Jaros S."/>
            <person name="Januszkiewicz K."/>
            <person name="Wedrychowicz H."/>
        </authorList>
    </citation>
    <scope>NUCLEOTIDE SEQUENCE [LARGE SCALE GENOMIC DNA]</scope>
    <source>
        <strain evidence="1 2">DSM 21758</strain>
    </source>
</reference>
<dbReference type="EMBL" id="FQZB01000020">
    <property type="protein sequence ID" value="SHK56941.1"/>
    <property type="molecule type" value="Genomic_DNA"/>
</dbReference>
<dbReference type="InterPro" id="IPR025984">
    <property type="entry name" value="DCTPP"/>
</dbReference>
<gene>
    <name evidence="1" type="ORF">SAMN02745163_04053</name>
</gene>
<sequence>MRKDEFNIMSDIKIIEQLKAQLLCVIGDLFMLLTRGSNVAKNSILECISNGIIILYMLGDKLGYSHIEIDETMKKNLKVGIVEEDNFEKEGKNLTKLYNHLKERN</sequence>
<dbReference type="STRING" id="1121302.SAMN02745163_04053"/>
<name>A0A1M6TIZ1_9CLOT</name>
<proteinExistence type="predicted"/>
<accession>A0A1M6TIZ1</accession>
<dbReference type="OrthoDB" id="2381770at2"/>
<keyword evidence="2" id="KW-1185">Reference proteome</keyword>
<dbReference type="RefSeq" id="WP_072992556.1">
    <property type="nucleotide sequence ID" value="NZ_FQZB01000020.1"/>
</dbReference>
<protein>
    <submittedName>
        <fullName evidence="1">MazG-like family protein</fullName>
    </submittedName>
</protein>
<dbReference type="Proteomes" id="UP000184310">
    <property type="component" value="Unassembled WGS sequence"/>
</dbReference>
<dbReference type="GO" id="GO:0047429">
    <property type="term" value="F:nucleoside triphosphate diphosphatase activity"/>
    <property type="evidence" value="ECO:0007669"/>
    <property type="project" value="InterPro"/>
</dbReference>